<dbReference type="InterPro" id="IPR036881">
    <property type="entry name" value="Glyco_hydro_3_C_sf"/>
</dbReference>
<gene>
    <name evidence="4" type="ORF">GCM10022210_18790</name>
</gene>
<dbReference type="Proteomes" id="UP001500742">
    <property type="component" value="Unassembled WGS sequence"/>
</dbReference>
<organism evidence="4 5">
    <name type="scientific">Mucilaginibacter dorajii</name>
    <dbReference type="NCBI Taxonomy" id="692994"/>
    <lineage>
        <taxon>Bacteria</taxon>
        <taxon>Pseudomonadati</taxon>
        <taxon>Bacteroidota</taxon>
        <taxon>Sphingobacteriia</taxon>
        <taxon>Sphingobacteriales</taxon>
        <taxon>Sphingobacteriaceae</taxon>
        <taxon>Mucilaginibacter</taxon>
    </lineage>
</organism>
<name>A0ABP7PRD2_9SPHI</name>
<dbReference type="PANTHER" id="PTHR43283">
    <property type="entry name" value="BETA-LACTAMASE-RELATED"/>
    <property type="match status" value="1"/>
</dbReference>
<reference evidence="5" key="1">
    <citation type="journal article" date="2019" name="Int. J. Syst. Evol. Microbiol.">
        <title>The Global Catalogue of Microorganisms (GCM) 10K type strain sequencing project: providing services to taxonomists for standard genome sequencing and annotation.</title>
        <authorList>
            <consortium name="The Broad Institute Genomics Platform"/>
            <consortium name="The Broad Institute Genome Sequencing Center for Infectious Disease"/>
            <person name="Wu L."/>
            <person name="Ma J."/>
        </authorList>
    </citation>
    <scope>NUCLEOTIDE SEQUENCE [LARGE SCALE GENOMIC DNA]</scope>
    <source>
        <strain evidence="5">JCM 16601</strain>
    </source>
</reference>
<dbReference type="SUPFAM" id="SSF56601">
    <property type="entry name" value="beta-lactamase/transpeptidase-like"/>
    <property type="match status" value="1"/>
</dbReference>
<keyword evidence="5" id="KW-1185">Reference proteome</keyword>
<dbReference type="InterPro" id="IPR050789">
    <property type="entry name" value="Diverse_Enzym_Activities"/>
</dbReference>
<dbReference type="Pfam" id="PF00144">
    <property type="entry name" value="Beta-lactamase"/>
    <property type="match status" value="1"/>
</dbReference>
<dbReference type="InterPro" id="IPR012338">
    <property type="entry name" value="Beta-lactam/transpept-like"/>
</dbReference>
<proteinExistence type="predicted"/>
<dbReference type="Gene3D" id="3.40.710.10">
    <property type="entry name" value="DD-peptidase/beta-lactamase superfamily"/>
    <property type="match status" value="1"/>
</dbReference>
<keyword evidence="2" id="KW-0732">Signal</keyword>
<evidence type="ECO:0000256" key="2">
    <source>
        <dbReference type="SAM" id="SignalP"/>
    </source>
</evidence>
<dbReference type="Gene3D" id="3.40.50.1700">
    <property type="entry name" value="Glycoside hydrolase family 3 C-terminal domain"/>
    <property type="match status" value="1"/>
</dbReference>
<dbReference type="RefSeq" id="WP_259095665.1">
    <property type="nucleotide sequence ID" value="NZ_BAAAZC010000013.1"/>
</dbReference>
<feature type="domain" description="Beta-lactamase-related" evidence="3">
    <location>
        <begin position="231"/>
        <end position="582"/>
    </location>
</feature>
<evidence type="ECO:0000259" key="3">
    <source>
        <dbReference type="Pfam" id="PF00144"/>
    </source>
</evidence>
<evidence type="ECO:0000313" key="4">
    <source>
        <dbReference type="EMBL" id="GAA3969975.1"/>
    </source>
</evidence>
<keyword evidence="1" id="KW-0378">Hydrolase</keyword>
<dbReference type="InterPro" id="IPR001466">
    <property type="entry name" value="Beta-lactam-related"/>
</dbReference>
<feature type="chain" id="PRO_5045199626" description="Beta-lactamase-related domain-containing protein" evidence="2">
    <location>
        <begin position="25"/>
        <end position="605"/>
    </location>
</feature>
<accession>A0ABP7PRD2</accession>
<protein>
    <recommendedName>
        <fullName evidence="3">Beta-lactamase-related domain-containing protein</fullName>
    </recommendedName>
</protein>
<feature type="signal peptide" evidence="2">
    <location>
        <begin position="1"/>
        <end position="24"/>
    </location>
</feature>
<dbReference type="PANTHER" id="PTHR43283:SF11">
    <property type="entry name" value="BETA-LACTAMASE-RELATED DOMAIN-CONTAINING PROTEIN"/>
    <property type="match status" value="1"/>
</dbReference>
<comment type="caution">
    <text evidence="4">The sequence shown here is derived from an EMBL/GenBank/DDBJ whole genome shotgun (WGS) entry which is preliminary data.</text>
</comment>
<sequence length="605" mass="67124">MIKNKWGRTALVLSGFALFNTACAQVPPLSGQNYVAEERLVQNSTVLLNNAKYMVPLQKLEDLKIASVHFTNQYATTFDSLLNKYAKVQTFDGSAYSGGKSLSNLANDLKWYNTIILQVNDADLNNPELISFINTNQKVKNVIVAAFGNGTLLTKLNDVSVPVIWTERVSIVSASYAAQAIFGGVGITQKLTKTYSPVYSTGMGFTSQQTRLQYSVPEDVGIKTENLDGIDKIAREAISEHATPGCVVLVAKDGKVIFNKAYGYHTYDNVMPDKLTDIFDLASMTKISATTIEAMQLVDQGKLNVEGTLGDYIPLAVKSNKNDVKVREVLLHQAGFIPDIQSFEKVKPSDHSTDSSAAYPTRVSDHYFLRKDYYKDVMFPEMLNSPLKTRGQYVYSDVSMLFMQEVVENITAIPENVYVQQQFYTPLGMQTAGFLPLYRFSPTQIIPTENDQEYRHSLLDGYVHDPTAALKGGVAGHAGLFASANDVAILYQMLLNKGTYGGVQYFKPEVVDLFTTKQSPVSRRGLGFDRWDPIADRHYPSKLASDQTFGHTGFTGTCVWVDPKYKLVYIFLSNRVNPNVGSKLGSLNIRPRIQDVVYEAIGKGM</sequence>
<dbReference type="EMBL" id="BAAAZC010000013">
    <property type="protein sequence ID" value="GAA3969975.1"/>
    <property type="molecule type" value="Genomic_DNA"/>
</dbReference>
<evidence type="ECO:0000313" key="5">
    <source>
        <dbReference type="Proteomes" id="UP001500742"/>
    </source>
</evidence>
<evidence type="ECO:0000256" key="1">
    <source>
        <dbReference type="ARBA" id="ARBA00022801"/>
    </source>
</evidence>